<reference evidence="3 4" key="1">
    <citation type="submission" date="2016-04" db="EMBL/GenBank/DDBJ databases">
        <title>The genome of Intoshia linei affirms orthonectids as highly simplified spiralians.</title>
        <authorList>
            <person name="Mikhailov K.V."/>
            <person name="Slusarev G.S."/>
            <person name="Nikitin M.A."/>
            <person name="Logacheva M.D."/>
            <person name="Penin A."/>
            <person name="Aleoshin V."/>
            <person name="Panchin Y.V."/>
        </authorList>
    </citation>
    <scope>NUCLEOTIDE SEQUENCE [LARGE SCALE GENOMIC DNA]</scope>
    <source>
        <strain evidence="3">Intl2013</strain>
        <tissue evidence="3">Whole animal</tissue>
    </source>
</reference>
<dbReference type="GO" id="GO:0009055">
    <property type="term" value="F:electron transfer activity"/>
    <property type="evidence" value="ECO:0007669"/>
    <property type="project" value="InterPro"/>
</dbReference>
<dbReference type="PRINTS" id="PR00369">
    <property type="entry name" value="FLAVODOXIN"/>
</dbReference>
<evidence type="ECO:0000313" key="3">
    <source>
        <dbReference type="EMBL" id="OAF70277.1"/>
    </source>
</evidence>
<dbReference type="PANTHER" id="PTHR19384:SF10">
    <property type="entry name" value="NADPH-DEPENDENT DIFLAVIN OXIDOREDUCTASE 1"/>
    <property type="match status" value="1"/>
</dbReference>
<organism evidence="3 4">
    <name type="scientific">Intoshia linei</name>
    <dbReference type="NCBI Taxonomy" id="1819745"/>
    <lineage>
        <taxon>Eukaryota</taxon>
        <taxon>Metazoa</taxon>
        <taxon>Spiralia</taxon>
        <taxon>Lophotrochozoa</taxon>
        <taxon>Mesozoa</taxon>
        <taxon>Orthonectida</taxon>
        <taxon>Rhopaluridae</taxon>
        <taxon>Intoshia</taxon>
    </lineage>
</organism>
<dbReference type="InterPro" id="IPR001226">
    <property type="entry name" value="Flavodoxin_CS"/>
</dbReference>
<dbReference type="InterPro" id="IPR029039">
    <property type="entry name" value="Flavoprotein-like_sf"/>
</dbReference>
<keyword evidence="1" id="KW-0285">Flavoprotein</keyword>
<evidence type="ECO:0000313" key="4">
    <source>
        <dbReference type="Proteomes" id="UP000078046"/>
    </source>
</evidence>
<feature type="domain" description="Flavodoxin-like" evidence="2">
    <location>
        <begin position="2"/>
        <end position="144"/>
    </location>
</feature>
<dbReference type="PROSITE" id="PS00201">
    <property type="entry name" value="FLAVODOXIN"/>
    <property type="match status" value="1"/>
</dbReference>
<evidence type="ECO:0000256" key="1">
    <source>
        <dbReference type="ARBA" id="ARBA00022630"/>
    </source>
</evidence>
<dbReference type="SUPFAM" id="SSF52218">
    <property type="entry name" value="Flavoproteins"/>
    <property type="match status" value="1"/>
</dbReference>
<comment type="caution">
    <text evidence="3">The sequence shown here is derived from an EMBL/GenBank/DDBJ whole genome shotgun (WGS) entry which is preliminary data.</text>
</comment>
<dbReference type="GO" id="GO:0050660">
    <property type="term" value="F:flavin adenine dinucleotide binding"/>
    <property type="evidence" value="ECO:0007669"/>
    <property type="project" value="TreeGrafter"/>
</dbReference>
<dbReference type="EMBL" id="LWCA01000166">
    <property type="protein sequence ID" value="OAF70277.1"/>
    <property type="molecule type" value="Genomic_DNA"/>
</dbReference>
<protein>
    <recommendedName>
        <fullName evidence="2">Flavodoxin-like domain-containing protein</fullName>
    </recommendedName>
</protein>
<proteinExistence type="predicted"/>
<dbReference type="GO" id="GO:0016491">
    <property type="term" value="F:oxidoreductase activity"/>
    <property type="evidence" value="ECO:0007669"/>
    <property type="project" value="TreeGrafter"/>
</dbReference>
<name>A0A177B7K0_9BILA</name>
<evidence type="ECO:0000259" key="2">
    <source>
        <dbReference type="PROSITE" id="PS50902"/>
    </source>
</evidence>
<dbReference type="AlphaFoldDB" id="A0A177B7K0"/>
<dbReference type="GO" id="GO:0010181">
    <property type="term" value="F:FMN binding"/>
    <property type="evidence" value="ECO:0007669"/>
    <property type="project" value="InterPro"/>
</dbReference>
<dbReference type="GO" id="GO:0005829">
    <property type="term" value="C:cytosol"/>
    <property type="evidence" value="ECO:0007669"/>
    <property type="project" value="TreeGrafter"/>
</dbReference>
<dbReference type="Gene3D" id="3.40.50.360">
    <property type="match status" value="1"/>
</dbReference>
<dbReference type="OrthoDB" id="1856718at2759"/>
<accession>A0A177B7K0</accession>
<gene>
    <name evidence="3" type="ORF">A3Q56_01943</name>
</gene>
<sequence>MLCIFYGTETGYTESLAKRLVRLCDFYQILSSLNEIDSFDFSGSTQYDSVTFLVSTTGQGDIPRNMNIFWSQLMRNSVQPQAFKNMTFSIMCCGDSVYQKALKRSVLKSFFISLITPPLILILNRFHNRTIYDIYANTAVVNVN</sequence>
<dbReference type="PANTHER" id="PTHR19384">
    <property type="entry name" value="NITRIC OXIDE SYNTHASE-RELATED"/>
    <property type="match status" value="1"/>
</dbReference>
<dbReference type="InterPro" id="IPR001094">
    <property type="entry name" value="Flavdoxin-like"/>
</dbReference>
<dbReference type="PROSITE" id="PS50902">
    <property type="entry name" value="FLAVODOXIN_LIKE"/>
    <property type="match status" value="1"/>
</dbReference>
<dbReference type="Proteomes" id="UP000078046">
    <property type="component" value="Unassembled WGS sequence"/>
</dbReference>
<keyword evidence="4" id="KW-1185">Reference proteome</keyword>
<dbReference type="Pfam" id="PF00258">
    <property type="entry name" value="Flavodoxin_1"/>
    <property type="match status" value="1"/>
</dbReference>
<dbReference type="InterPro" id="IPR008254">
    <property type="entry name" value="Flavodoxin/NO_synth"/>
</dbReference>